<name>A0ABT9ZIJ1_9BACI</name>
<comment type="caution">
    <text evidence="1">The sequence shown here is derived from an EMBL/GenBank/DDBJ whole genome shotgun (WGS) entry which is preliminary data.</text>
</comment>
<reference evidence="1 2" key="1">
    <citation type="submission" date="2023-07" db="EMBL/GenBank/DDBJ databases">
        <title>Genomic Encyclopedia of Type Strains, Phase IV (KMG-IV): sequencing the most valuable type-strain genomes for metagenomic binning, comparative biology and taxonomic classification.</title>
        <authorList>
            <person name="Goeker M."/>
        </authorList>
    </citation>
    <scope>NUCLEOTIDE SEQUENCE [LARGE SCALE GENOMIC DNA]</scope>
    <source>
        <strain evidence="1 2">DSM 29005</strain>
    </source>
</reference>
<dbReference type="Proteomes" id="UP001234495">
    <property type="component" value="Unassembled WGS sequence"/>
</dbReference>
<evidence type="ECO:0000313" key="2">
    <source>
        <dbReference type="Proteomes" id="UP001234495"/>
    </source>
</evidence>
<dbReference type="RefSeq" id="WP_307344083.1">
    <property type="nucleotide sequence ID" value="NZ_JAUSUD010000017.1"/>
</dbReference>
<accession>A0ABT9ZIJ1</accession>
<evidence type="ECO:0000313" key="1">
    <source>
        <dbReference type="EMBL" id="MDQ0232082.1"/>
    </source>
</evidence>
<sequence length="94" mass="11002">MKLTVSKEAANWFKTEMDLQDGEFVRFVVKLYGGIPTVHRDYYLGLSIGKEESIAISTVVEGITFYFSQQDAWFLEDYRLKVDLKDDDVEYIFE</sequence>
<gene>
    <name evidence="1" type="ORF">J2S19_003367</name>
</gene>
<dbReference type="EMBL" id="JAUSUD010000017">
    <property type="protein sequence ID" value="MDQ0232082.1"/>
    <property type="molecule type" value="Genomic_DNA"/>
</dbReference>
<proteinExistence type="predicted"/>
<organism evidence="1 2">
    <name type="scientific">Metabacillus malikii</name>
    <dbReference type="NCBI Taxonomy" id="1504265"/>
    <lineage>
        <taxon>Bacteria</taxon>
        <taxon>Bacillati</taxon>
        <taxon>Bacillota</taxon>
        <taxon>Bacilli</taxon>
        <taxon>Bacillales</taxon>
        <taxon>Bacillaceae</taxon>
        <taxon>Metabacillus</taxon>
    </lineage>
</organism>
<keyword evidence="2" id="KW-1185">Reference proteome</keyword>
<protein>
    <submittedName>
        <fullName evidence="1">Uncharacterized protein YneR</fullName>
    </submittedName>
</protein>